<evidence type="ECO:0000313" key="1">
    <source>
        <dbReference type="EMBL" id="MCF6774915.1"/>
    </source>
</evidence>
<evidence type="ECO:0000313" key="2">
    <source>
        <dbReference type="Proteomes" id="UP001200604"/>
    </source>
</evidence>
<feature type="non-terminal residue" evidence="1">
    <location>
        <position position="1"/>
    </location>
</feature>
<dbReference type="EMBL" id="JAKJKU010000044">
    <property type="protein sequence ID" value="MCF6774915.1"/>
    <property type="molecule type" value="Genomic_DNA"/>
</dbReference>
<dbReference type="Pfam" id="PF08284">
    <property type="entry name" value="RVP_2"/>
    <property type="match status" value="1"/>
</dbReference>
<organism evidence="1 2">
    <name type="scientific">Corynebacterium parakroppenstedtii</name>
    <dbReference type="NCBI Taxonomy" id="2828363"/>
    <lineage>
        <taxon>Bacteria</taxon>
        <taxon>Bacillati</taxon>
        <taxon>Actinomycetota</taxon>
        <taxon>Actinomycetes</taxon>
        <taxon>Mycobacteriales</taxon>
        <taxon>Corynebacteriaceae</taxon>
        <taxon>Corynebacterium</taxon>
    </lineage>
</organism>
<dbReference type="InterPro" id="IPR021109">
    <property type="entry name" value="Peptidase_aspartic_dom_sf"/>
</dbReference>
<keyword evidence="2" id="KW-1185">Reference proteome</keyword>
<accession>A0ABS9HPW0</accession>
<evidence type="ECO:0008006" key="3">
    <source>
        <dbReference type="Google" id="ProtNLM"/>
    </source>
</evidence>
<reference evidence="1 2" key="1">
    <citation type="submission" date="2022-01" db="EMBL/GenBank/DDBJ databases">
        <title>Identification and Characterization of Corynebacterium sp.</title>
        <authorList>
            <person name="Luo Q."/>
            <person name="Qu P."/>
            <person name="Chen Q."/>
        </authorList>
    </citation>
    <scope>NUCLEOTIDE SEQUENCE [LARGE SCALE GENOMIC DNA]</scope>
    <source>
        <strain evidence="1 2">MC-12</strain>
    </source>
</reference>
<gene>
    <name evidence="1" type="ORF">L3H44_11020</name>
</gene>
<sequence>RGDVGHKKIDCPRNRTKGKEVRPQGANMVHLGRGDYQSGAPRHNWFYPLHGRQGVDKVPDVVASMLKVFDFDVYALIDPSATLSFVTSFVAKKFHVDPELLHESYEVSTPIGASIIARKVYRSCPICILHKILPCDLVELDMVDFDIILGMD</sequence>
<comment type="caution">
    <text evidence="1">The sequence shown here is derived from an EMBL/GenBank/DDBJ whole genome shotgun (WGS) entry which is preliminary data.</text>
</comment>
<name>A0ABS9HPW0_9CORY</name>
<dbReference type="Proteomes" id="UP001200604">
    <property type="component" value="Unassembled WGS sequence"/>
</dbReference>
<dbReference type="CDD" id="cd00303">
    <property type="entry name" value="retropepsin_like"/>
    <property type="match status" value="1"/>
</dbReference>
<dbReference type="Gene3D" id="2.40.70.10">
    <property type="entry name" value="Acid Proteases"/>
    <property type="match status" value="1"/>
</dbReference>
<protein>
    <recommendedName>
        <fullName evidence="3">Gag-pol polyprotein</fullName>
    </recommendedName>
</protein>
<proteinExistence type="predicted"/>